<feature type="non-terminal residue" evidence="3">
    <location>
        <position position="1"/>
    </location>
</feature>
<organism evidence="3">
    <name type="scientific">marine metagenome</name>
    <dbReference type="NCBI Taxonomy" id="408172"/>
    <lineage>
        <taxon>unclassified sequences</taxon>
        <taxon>metagenomes</taxon>
        <taxon>ecological metagenomes</taxon>
    </lineage>
</organism>
<keyword evidence="1" id="KW-0732">Signal</keyword>
<dbReference type="InterPro" id="IPR014755">
    <property type="entry name" value="Cu-Rt/internalin_Ig-like"/>
</dbReference>
<evidence type="ECO:0000259" key="2">
    <source>
        <dbReference type="Pfam" id="PF13205"/>
    </source>
</evidence>
<protein>
    <recommendedName>
        <fullName evidence="2">SbsA Ig-like domain-containing protein</fullName>
    </recommendedName>
</protein>
<dbReference type="InterPro" id="IPR032812">
    <property type="entry name" value="SbsA_Ig"/>
</dbReference>
<dbReference type="Gene3D" id="2.60.40.1220">
    <property type="match status" value="1"/>
</dbReference>
<dbReference type="AlphaFoldDB" id="A0A382ABE6"/>
<reference evidence="3" key="1">
    <citation type="submission" date="2018-05" db="EMBL/GenBank/DDBJ databases">
        <authorList>
            <person name="Lanie J.A."/>
            <person name="Ng W.-L."/>
            <person name="Kazmierczak K.M."/>
            <person name="Andrzejewski T.M."/>
            <person name="Davidsen T.M."/>
            <person name="Wayne K.J."/>
            <person name="Tettelin H."/>
            <person name="Glass J.I."/>
            <person name="Rusch D."/>
            <person name="Podicherti R."/>
            <person name="Tsui H.-C.T."/>
            <person name="Winkler M.E."/>
        </authorList>
    </citation>
    <scope>NUCLEOTIDE SEQUENCE</scope>
</reference>
<feature type="domain" description="SbsA Ig-like" evidence="2">
    <location>
        <begin position="31"/>
        <end position="137"/>
    </location>
</feature>
<evidence type="ECO:0000256" key="1">
    <source>
        <dbReference type="ARBA" id="ARBA00022729"/>
    </source>
</evidence>
<feature type="non-terminal residue" evidence="3">
    <location>
        <position position="792"/>
    </location>
</feature>
<dbReference type="EMBL" id="UINC01024603">
    <property type="protein sequence ID" value="SVA98561.1"/>
    <property type="molecule type" value="Genomic_DNA"/>
</dbReference>
<feature type="domain" description="SbsA Ig-like" evidence="2">
    <location>
        <begin position="381"/>
        <end position="498"/>
    </location>
</feature>
<evidence type="ECO:0000313" key="3">
    <source>
        <dbReference type="EMBL" id="SVA98561.1"/>
    </source>
</evidence>
<name>A0A382ABE6_9ZZZZ</name>
<gene>
    <name evidence="3" type="ORF">METZ01_LOCUS151415</name>
</gene>
<proteinExistence type="predicted"/>
<sequence length="792" mass="86625">TQTNSSIFNSFGIGLLRSASIVQNLSDLNLPILLSTVPEDESIDIAINSEITLEFSEPIQNSDGANINDDNAENSIFLKNYGTNESLSYTLNTLNNTNFTVVPDSVLPEYSYIQIILSNIQDTNGSNFGSTTFQFRTADETPPTIASSALATSNEFVTLNFNEAIYSTDTGSGAITTNDLNPNFVGSASCSNLTMIGISNSNGNALTGGETTVRVTFTLTGPPTGDETIQYNPNDGASIFDAAGNPMSADETTDLMQINPSARMESAEIDTVSNEFVDLEFSAPVYGNESTTQPVYVSDFGIEINSNNGEATSVTIDNLTDTSGGSLIWGEETIRIHVSFNTLPSGVETITISPSGEFRIFSEDGVAVPQSESVGPINLEDERAPRAETSIEDNSVNVDENEPLQITFDEDILFPDGSEVTADALNDPTYVQLRKENAEGDLIDIVLNIEEFSPDSIVLSISPTVELGSEETFYFSFNATLQDIEGNPVAFAYAITFTIRDYLEPTLINTVFNDNSYIEITFDDEIYGTPNETGAIDENDFRVEFISDSVGYNCNITSVTDVNSNLLIGGEQSFRINMEYNFTPTGLESIIIGTSDDKAIYDDSGNQIDDTEFLNELLKDELVPTIDTWSLEHTSYVDLRKPTILEFGFSEPIDIQTIDYTVTSKYSETVPVEALFDSEGYTFTITLSPGGQNNINLTSSDSIFIQFNSFEDLNQLHGTVRSFTYLTPILADYNLDTVISYADLDTLRLAFKNDGDEEYELGPATGVAPHFILDPDSKFDIEDGMVFMQMWS</sequence>
<dbReference type="Pfam" id="PF13205">
    <property type="entry name" value="Big_5"/>
    <property type="match status" value="2"/>
</dbReference>
<accession>A0A382ABE6</accession>